<proteinExistence type="predicted"/>
<dbReference type="KEGG" id="aagg:ETAA8_34610"/>
<organism evidence="7 8">
    <name type="scientific">Anatilimnocola aggregata</name>
    <dbReference type="NCBI Taxonomy" id="2528021"/>
    <lineage>
        <taxon>Bacteria</taxon>
        <taxon>Pseudomonadati</taxon>
        <taxon>Planctomycetota</taxon>
        <taxon>Planctomycetia</taxon>
        <taxon>Pirellulales</taxon>
        <taxon>Pirellulaceae</taxon>
        <taxon>Anatilimnocola</taxon>
    </lineage>
</organism>
<comment type="subcellular location">
    <subcellularLocation>
        <location evidence="1">Cell membrane</location>
    </subcellularLocation>
</comment>
<gene>
    <name evidence="7" type="ORF">ETAA8_34610</name>
</gene>
<dbReference type="InterPro" id="IPR052029">
    <property type="entry name" value="PpiD_chaperone"/>
</dbReference>
<dbReference type="RefSeq" id="WP_145090513.1">
    <property type="nucleotide sequence ID" value="NZ_CP036274.1"/>
</dbReference>
<dbReference type="AlphaFoldDB" id="A0A517YDQ4"/>
<keyword evidence="6" id="KW-1133">Transmembrane helix</keyword>
<feature type="region of interest" description="Disordered" evidence="5">
    <location>
        <begin position="320"/>
        <end position="482"/>
    </location>
</feature>
<dbReference type="Proteomes" id="UP000315017">
    <property type="component" value="Chromosome"/>
</dbReference>
<dbReference type="EMBL" id="CP036274">
    <property type="protein sequence ID" value="QDU28361.1"/>
    <property type="molecule type" value="Genomic_DNA"/>
</dbReference>
<evidence type="ECO:0000256" key="1">
    <source>
        <dbReference type="ARBA" id="ARBA00004236"/>
    </source>
</evidence>
<keyword evidence="3 6" id="KW-0472">Membrane</keyword>
<accession>A0A517YDQ4</accession>
<evidence type="ECO:0000256" key="3">
    <source>
        <dbReference type="ARBA" id="ARBA00023136"/>
    </source>
</evidence>
<evidence type="ECO:0008006" key="9">
    <source>
        <dbReference type="Google" id="ProtNLM"/>
    </source>
</evidence>
<dbReference type="OrthoDB" id="280375at2"/>
<sequence>MLHHIRQNSKILLAVFGVILIIAWLVLPAIQGMYDSAGGGSQRDPVVVTWKGGKLTAGELRHLRAVHNTTLQFILSIIQETRTRGGTPRAPGYMMLMPEQQWVGISPYMNEESLVNTQILAQRARAMGVVASDETVKQFLIKMSDFMLNERDLAELVAKAIPDAAIMVTQGSVFEHLKDEILSQQMQIMAQAGVNTLTPGDLTNVRLRFGDHGLLPPGEMWNLYERFNRKVAIQAYPLEVTKFLEQVKTQPTEEELKKLFEEGRMLPPNPEFPEPGFRQPHRVAFEYVKVETAPFLEAAKKEITDEQIAAEYEKGKAAGRFKVEEKPAETPMDKKPEETPADPNAPKDPADPAKPDDKKPEEKKPEEAKPDDKKPAEAKPEEKKPEEKPVDDTKKAAEPKKNEGSAILRDVQLVNFQNDEPKAKTETKQAEETKKDEPAKPAETKPADPKPETKPEEAKPAETKPTDPAATTPATPEPAKEVKFKPLDEVKEEIRTQLAQPIAAERRQAVIGKIVAAVNTYARQFNRWKAHQDRIKLDKQAAKVDVPKPAPLDLAAILGDAKAKVEIVPLSDVYEIRKFELGRDANRFDTQTFQQYPFAAVAYQENASTYLPETLPFSFDNKQFVGLSPTIWVYWRTDEQPAKELTFKEAREQVLAAWKRKEAIKLAEAEGKKLAEQAAAKMDLKAVVDPKLVVEPPPFTWMTTGALGEQFNQAAPTISAVQGIPFAGQDFMQSVFDLKVGEAGTALNQPHDTVWVVRLVSEETDLARDRARFIETASTPTMLDSAFGVESQLQRELYQELFKEFNVQWVPAYLTGEQEETN</sequence>
<dbReference type="PANTHER" id="PTHR47529">
    <property type="entry name" value="PEPTIDYL-PROLYL CIS-TRANS ISOMERASE D"/>
    <property type="match status" value="1"/>
</dbReference>
<name>A0A517YDQ4_9BACT</name>
<keyword evidence="2" id="KW-1003">Cell membrane</keyword>
<keyword evidence="6" id="KW-0812">Transmembrane</keyword>
<evidence type="ECO:0000313" key="8">
    <source>
        <dbReference type="Proteomes" id="UP000315017"/>
    </source>
</evidence>
<feature type="compositionally biased region" description="Basic and acidic residues" evidence="5">
    <location>
        <begin position="348"/>
        <end position="403"/>
    </location>
</feature>
<evidence type="ECO:0000256" key="4">
    <source>
        <dbReference type="ARBA" id="ARBA00023186"/>
    </source>
</evidence>
<evidence type="ECO:0000313" key="7">
    <source>
        <dbReference type="EMBL" id="QDU28361.1"/>
    </source>
</evidence>
<dbReference type="PANTHER" id="PTHR47529:SF1">
    <property type="entry name" value="PERIPLASMIC CHAPERONE PPID"/>
    <property type="match status" value="1"/>
</dbReference>
<dbReference type="GO" id="GO:0005886">
    <property type="term" value="C:plasma membrane"/>
    <property type="evidence" value="ECO:0007669"/>
    <property type="project" value="UniProtKB-SubCell"/>
</dbReference>
<feature type="compositionally biased region" description="Basic and acidic residues" evidence="5">
    <location>
        <begin position="419"/>
        <end position="465"/>
    </location>
</feature>
<feature type="transmembrane region" description="Helical" evidence="6">
    <location>
        <begin position="12"/>
        <end position="34"/>
    </location>
</feature>
<feature type="compositionally biased region" description="Basic and acidic residues" evidence="5">
    <location>
        <begin position="320"/>
        <end position="338"/>
    </location>
</feature>
<keyword evidence="8" id="KW-1185">Reference proteome</keyword>
<evidence type="ECO:0000256" key="5">
    <source>
        <dbReference type="SAM" id="MobiDB-lite"/>
    </source>
</evidence>
<reference evidence="7 8" key="1">
    <citation type="submission" date="2019-02" db="EMBL/GenBank/DDBJ databases">
        <title>Deep-cultivation of Planctomycetes and their phenomic and genomic characterization uncovers novel biology.</title>
        <authorList>
            <person name="Wiegand S."/>
            <person name="Jogler M."/>
            <person name="Boedeker C."/>
            <person name="Pinto D."/>
            <person name="Vollmers J."/>
            <person name="Rivas-Marin E."/>
            <person name="Kohn T."/>
            <person name="Peeters S.H."/>
            <person name="Heuer A."/>
            <person name="Rast P."/>
            <person name="Oberbeckmann S."/>
            <person name="Bunk B."/>
            <person name="Jeske O."/>
            <person name="Meyerdierks A."/>
            <person name="Storesund J.E."/>
            <person name="Kallscheuer N."/>
            <person name="Luecker S."/>
            <person name="Lage O.M."/>
            <person name="Pohl T."/>
            <person name="Merkel B.J."/>
            <person name="Hornburger P."/>
            <person name="Mueller R.-W."/>
            <person name="Bruemmer F."/>
            <person name="Labrenz M."/>
            <person name="Spormann A.M."/>
            <person name="Op den Camp H."/>
            <person name="Overmann J."/>
            <person name="Amann R."/>
            <person name="Jetten M.S.M."/>
            <person name="Mascher T."/>
            <person name="Medema M.H."/>
            <person name="Devos D.P."/>
            <person name="Kaster A.-K."/>
            <person name="Ovreas L."/>
            <person name="Rohde M."/>
            <person name="Galperin M.Y."/>
            <person name="Jogler C."/>
        </authorList>
    </citation>
    <scope>NUCLEOTIDE SEQUENCE [LARGE SCALE GENOMIC DNA]</scope>
    <source>
        <strain evidence="7 8">ETA_A8</strain>
    </source>
</reference>
<evidence type="ECO:0000256" key="2">
    <source>
        <dbReference type="ARBA" id="ARBA00022475"/>
    </source>
</evidence>
<evidence type="ECO:0000256" key="6">
    <source>
        <dbReference type="SAM" id="Phobius"/>
    </source>
</evidence>
<keyword evidence="4" id="KW-0143">Chaperone</keyword>
<protein>
    <recommendedName>
        <fullName evidence="9">Periplasmic folding chaperone</fullName>
    </recommendedName>
</protein>